<dbReference type="EMBL" id="JBEDUW010000005">
    <property type="protein sequence ID" value="KAK9927638.1"/>
    <property type="molecule type" value="Genomic_DNA"/>
</dbReference>
<reference evidence="2 3" key="1">
    <citation type="journal article" date="2023" name="G3 (Bethesda)">
        <title>A chromosome-length genome assembly and annotation of blackberry (Rubus argutus, cv. 'Hillquist').</title>
        <authorList>
            <person name="Bruna T."/>
            <person name="Aryal R."/>
            <person name="Dudchenko O."/>
            <person name="Sargent D.J."/>
            <person name="Mead D."/>
            <person name="Buti M."/>
            <person name="Cavallini A."/>
            <person name="Hytonen T."/>
            <person name="Andres J."/>
            <person name="Pham M."/>
            <person name="Weisz D."/>
            <person name="Mascagni F."/>
            <person name="Usai G."/>
            <person name="Natali L."/>
            <person name="Bassil N."/>
            <person name="Fernandez G.E."/>
            <person name="Lomsadze A."/>
            <person name="Armour M."/>
            <person name="Olukolu B."/>
            <person name="Poorten T."/>
            <person name="Britton C."/>
            <person name="Davik J."/>
            <person name="Ashrafi H."/>
            <person name="Aiden E.L."/>
            <person name="Borodovsky M."/>
            <person name="Worthington M."/>
        </authorList>
    </citation>
    <scope>NUCLEOTIDE SEQUENCE [LARGE SCALE GENOMIC DNA]</scope>
    <source>
        <strain evidence="2">PI 553951</strain>
    </source>
</reference>
<comment type="caution">
    <text evidence="2">The sequence shown here is derived from an EMBL/GenBank/DDBJ whole genome shotgun (WGS) entry which is preliminary data.</text>
</comment>
<evidence type="ECO:0000313" key="3">
    <source>
        <dbReference type="Proteomes" id="UP001457282"/>
    </source>
</evidence>
<dbReference type="PANTHER" id="PTHR11932">
    <property type="entry name" value="CULLIN"/>
    <property type="match status" value="1"/>
</dbReference>
<dbReference type="SUPFAM" id="SSF46785">
    <property type="entry name" value="Winged helix' DNA-binding domain"/>
    <property type="match status" value="1"/>
</dbReference>
<evidence type="ECO:0000313" key="2">
    <source>
        <dbReference type="EMBL" id="KAK9927638.1"/>
    </source>
</evidence>
<dbReference type="GO" id="GO:0031625">
    <property type="term" value="F:ubiquitin protein ligase binding"/>
    <property type="evidence" value="ECO:0007669"/>
    <property type="project" value="InterPro"/>
</dbReference>
<dbReference type="InterPro" id="IPR045093">
    <property type="entry name" value="Cullin"/>
</dbReference>
<keyword evidence="3" id="KW-1185">Reference proteome</keyword>
<protein>
    <recommendedName>
        <fullName evidence="1">Cullin neddylation domain-containing protein</fullName>
    </recommendedName>
</protein>
<organism evidence="2 3">
    <name type="scientific">Rubus argutus</name>
    <name type="common">Southern blackberry</name>
    <dbReference type="NCBI Taxonomy" id="59490"/>
    <lineage>
        <taxon>Eukaryota</taxon>
        <taxon>Viridiplantae</taxon>
        <taxon>Streptophyta</taxon>
        <taxon>Embryophyta</taxon>
        <taxon>Tracheophyta</taxon>
        <taxon>Spermatophyta</taxon>
        <taxon>Magnoliopsida</taxon>
        <taxon>eudicotyledons</taxon>
        <taxon>Gunneridae</taxon>
        <taxon>Pentapetalae</taxon>
        <taxon>rosids</taxon>
        <taxon>fabids</taxon>
        <taxon>Rosales</taxon>
        <taxon>Rosaceae</taxon>
        <taxon>Rosoideae</taxon>
        <taxon>Rosoideae incertae sedis</taxon>
        <taxon>Rubus</taxon>
    </lineage>
</organism>
<dbReference type="InterPro" id="IPR016157">
    <property type="entry name" value="Cullin_CS"/>
</dbReference>
<dbReference type="InterPro" id="IPR036317">
    <property type="entry name" value="Cullin_homology_sf"/>
</dbReference>
<dbReference type="GO" id="GO:0031461">
    <property type="term" value="C:cullin-RING ubiquitin ligase complex"/>
    <property type="evidence" value="ECO:0007669"/>
    <property type="project" value="InterPro"/>
</dbReference>
<dbReference type="Proteomes" id="UP001457282">
    <property type="component" value="Unassembled WGS sequence"/>
</dbReference>
<dbReference type="Gene3D" id="1.10.10.10">
    <property type="entry name" value="Winged helix-like DNA-binding domain superfamily/Winged helix DNA-binding domain"/>
    <property type="match status" value="1"/>
</dbReference>
<dbReference type="FunFam" id="1.10.10.10:FF:000503">
    <property type="entry name" value="Cullin-1"/>
    <property type="match status" value="1"/>
</dbReference>
<dbReference type="PROSITE" id="PS01256">
    <property type="entry name" value="CULLIN_1"/>
    <property type="match status" value="1"/>
</dbReference>
<dbReference type="InterPro" id="IPR036388">
    <property type="entry name" value="WH-like_DNA-bd_sf"/>
</dbReference>
<dbReference type="SMART" id="SM00884">
    <property type="entry name" value="Cullin_Nedd8"/>
    <property type="match status" value="1"/>
</dbReference>
<dbReference type="InterPro" id="IPR019559">
    <property type="entry name" value="Cullin_neddylation_domain"/>
</dbReference>
<feature type="domain" description="Cullin neddylation" evidence="1">
    <location>
        <begin position="55"/>
        <end position="122"/>
    </location>
</feature>
<accession>A0AAW1WSL6</accession>
<dbReference type="Pfam" id="PF10557">
    <property type="entry name" value="Cullin_Nedd8"/>
    <property type="match status" value="1"/>
</dbReference>
<dbReference type="SUPFAM" id="SSF75632">
    <property type="entry name" value="Cullin homology domain"/>
    <property type="match status" value="1"/>
</dbReference>
<gene>
    <name evidence="2" type="ORF">M0R45_024814</name>
</gene>
<sequence>MSCANYNILIKEPNTMTISPNDSFQFNSMFTDKRRRIKIPLPPVMDARKEVIGDVNKDRRYAIDAAIVQIMKTQKVLGHQQLVTECVEQLRHMFKPDIKAIKNGIEDLITRDYLKREEENKNIFRYVA</sequence>
<dbReference type="AlphaFoldDB" id="A0AAW1WSL6"/>
<evidence type="ECO:0000259" key="1">
    <source>
        <dbReference type="SMART" id="SM00884"/>
    </source>
</evidence>
<proteinExistence type="predicted"/>
<name>A0AAW1WSL6_RUBAR</name>
<dbReference type="InterPro" id="IPR036390">
    <property type="entry name" value="WH_DNA-bd_sf"/>
</dbReference>
<dbReference type="GO" id="GO:0006511">
    <property type="term" value="P:ubiquitin-dependent protein catabolic process"/>
    <property type="evidence" value="ECO:0007669"/>
    <property type="project" value="InterPro"/>
</dbReference>